<evidence type="ECO:0000259" key="1">
    <source>
        <dbReference type="Pfam" id="PF00535"/>
    </source>
</evidence>
<dbReference type="Pfam" id="PF00535">
    <property type="entry name" value="Glycos_transf_2"/>
    <property type="match status" value="1"/>
</dbReference>
<keyword evidence="2" id="KW-0808">Transferase</keyword>
<evidence type="ECO:0000313" key="2">
    <source>
        <dbReference type="EMBL" id="TWT89817.1"/>
    </source>
</evidence>
<dbReference type="PANTHER" id="PTHR43179:SF7">
    <property type="entry name" value="RHAMNOSYLTRANSFERASE WBBL"/>
    <property type="match status" value="1"/>
</dbReference>
<dbReference type="CDD" id="cd04186">
    <property type="entry name" value="GT_2_like_c"/>
    <property type="match status" value="1"/>
</dbReference>
<dbReference type="SUPFAM" id="SSF53448">
    <property type="entry name" value="Nucleotide-diphospho-sugar transferases"/>
    <property type="match status" value="1"/>
</dbReference>
<dbReference type="OrthoDB" id="9771846at2"/>
<dbReference type="InterPro" id="IPR001173">
    <property type="entry name" value="Glyco_trans_2-like"/>
</dbReference>
<comment type="caution">
    <text evidence="2">The sequence shown here is derived from an EMBL/GenBank/DDBJ whole genome shotgun (WGS) entry which is preliminary data.</text>
</comment>
<accession>A0A5C5ZS85</accession>
<dbReference type="Gene3D" id="3.90.550.10">
    <property type="entry name" value="Spore Coat Polysaccharide Biosynthesis Protein SpsA, Chain A"/>
    <property type="match status" value="1"/>
</dbReference>
<keyword evidence="3" id="KW-1185">Reference proteome</keyword>
<evidence type="ECO:0000313" key="3">
    <source>
        <dbReference type="Proteomes" id="UP000315440"/>
    </source>
</evidence>
<dbReference type="RefSeq" id="WP_146395818.1">
    <property type="nucleotide sequence ID" value="NZ_SJPQ01000001.1"/>
</dbReference>
<organism evidence="2 3">
    <name type="scientific">Pseudobythopirellula maris</name>
    <dbReference type="NCBI Taxonomy" id="2527991"/>
    <lineage>
        <taxon>Bacteria</taxon>
        <taxon>Pseudomonadati</taxon>
        <taxon>Planctomycetota</taxon>
        <taxon>Planctomycetia</taxon>
        <taxon>Pirellulales</taxon>
        <taxon>Lacipirellulaceae</taxon>
        <taxon>Pseudobythopirellula</taxon>
    </lineage>
</organism>
<reference evidence="2 3" key="1">
    <citation type="submission" date="2019-02" db="EMBL/GenBank/DDBJ databases">
        <title>Deep-cultivation of Planctomycetes and their phenomic and genomic characterization uncovers novel biology.</title>
        <authorList>
            <person name="Wiegand S."/>
            <person name="Jogler M."/>
            <person name="Boedeker C."/>
            <person name="Pinto D."/>
            <person name="Vollmers J."/>
            <person name="Rivas-Marin E."/>
            <person name="Kohn T."/>
            <person name="Peeters S.H."/>
            <person name="Heuer A."/>
            <person name="Rast P."/>
            <person name="Oberbeckmann S."/>
            <person name="Bunk B."/>
            <person name="Jeske O."/>
            <person name="Meyerdierks A."/>
            <person name="Storesund J.E."/>
            <person name="Kallscheuer N."/>
            <person name="Luecker S."/>
            <person name="Lage O.M."/>
            <person name="Pohl T."/>
            <person name="Merkel B.J."/>
            <person name="Hornburger P."/>
            <person name="Mueller R.-W."/>
            <person name="Bruemmer F."/>
            <person name="Labrenz M."/>
            <person name="Spormann A.M."/>
            <person name="Op Den Camp H."/>
            <person name="Overmann J."/>
            <person name="Amann R."/>
            <person name="Jetten M.S.M."/>
            <person name="Mascher T."/>
            <person name="Medema M.H."/>
            <person name="Devos D.P."/>
            <person name="Kaster A.-K."/>
            <person name="Ovreas L."/>
            <person name="Rohde M."/>
            <person name="Galperin M.Y."/>
            <person name="Jogler C."/>
        </authorList>
    </citation>
    <scope>NUCLEOTIDE SEQUENCE [LARGE SCALE GENOMIC DNA]</scope>
    <source>
        <strain evidence="2 3">Mal64</strain>
    </source>
</reference>
<dbReference type="EC" id="2.4.1.289" evidence="2"/>
<dbReference type="Proteomes" id="UP000315440">
    <property type="component" value="Unassembled WGS sequence"/>
</dbReference>
<name>A0A5C5ZS85_9BACT</name>
<dbReference type="EMBL" id="SJPQ01000001">
    <property type="protein sequence ID" value="TWT89817.1"/>
    <property type="molecule type" value="Genomic_DNA"/>
</dbReference>
<dbReference type="AlphaFoldDB" id="A0A5C5ZS85"/>
<sequence>MNEPSVKLSVVVLNHNSGTMLVDCLDSLFAEPFPWPVEVIVPDNQSTDESLGLAEKKWGDRIEVLRNGANKGFAWGNNIGIHRSSGEYVCLLNPDTIVHPGAFEEVVRFMDERPRAGFAGPKVLNKDGTFQLSAKRSIPTPMDAVYRAAGISKLFPDSKRFARYNVTYLDPDATHQVDACTGCCMFARRAMLDEIGLLDEGYFIYCEDVDWFLRAKRAEWEVWYVASAVIEHHHAYSARFRRAQAVRDFHNSMIRFHKKHFASEYSAPVNLLIYAGVRMRMVMMIAYRTLAGWG</sequence>
<proteinExistence type="predicted"/>
<dbReference type="InterPro" id="IPR029044">
    <property type="entry name" value="Nucleotide-diphossugar_trans"/>
</dbReference>
<dbReference type="GO" id="GO:0102096">
    <property type="term" value="F:decaprenyl-N-acetyl-alpha-D-glucosaminyl-pyrophosphate:dTDP-alpha-L-rhamnose rhamnosyltransferase activity"/>
    <property type="evidence" value="ECO:0007669"/>
    <property type="project" value="UniProtKB-EC"/>
</dbReference>
<gene>
    <name evidence="2" type="primary">wbbL_1</name>
    <name evidence="2" type="ORF">Mal64_01970</name>
</gene>
<keyword evidence="2" id="KW-0328">Glycosyltransferase</keyword>
<dbReference type="PANTHER" id="PTHR43179">
    <property type="entry name" value="RHAMNOSYLTRANSFERASE WBBL"/>
    <property type="match status" value="1"/>
</dbReference>
<protein>
    <submittedName>
        <fullName evidence="2">N-acetylglucosaminyl-diphospho-decaprenol L-rhamnosyltransferase</fullName>
        <ecNumber evidence="2">2.4.1.289</ecNumber>
    </submittedName>
</protein>
<feature type="domain" description="Glycosyltransferase 2-like" evidence="1">
    <location>
        <begin position="9"/>
        <end position="195"/>
    </location>
</feature>